<comment type="catalytic activity">
    <reaction evidence="8">
        <text>4-hydroxybutanoate + 2-oxoglutarate = (R)-2-hydroxyglutarate + succinate semialdehyde</text>
        <dbReference type="Rhea" id="RHEA:24734"/>
        <dbReference type="ChEBI" id="CHEBI:15801"/>
        <dbReference type="ChEBI" id="CHEBI:16724"/>
        <dbReference type="ChEBI" id="CHEBI:16810"/>
        <dbReference type="ChEBI" id="CHEBI:57706"/>
        <dbReference type="EC" id="1.1.99.24"/>
    </reaction>
</comment>
<evidence type="ECO:0000313" key="12">
    <source>
        <dbReference type="EMBL" id="KAA1084860.1"/>
    </source>
</evidence>
<evidence type="ECO:0000313" key="13">
    <source>
        <dbReference type="Proteomes" id="UP000325313"/>
    </source>
</evidence>
<feature type="region of interest" description="Disordered" evidence="9">
    <location>
        <begin position="10"/>
        <end position="30"/>
    </location>
</feature>
<gene>
    <name evidence="12" type="ORF">PGTUg99_000319</name>
</gene>
<comment type="caution">
    <text evidence="12">The sequence shown here is derived from an EMBL/GenBank/DDBJ whole genome shotgun (WGS) entry which is preliminary data.</text>
</comment>
<name>A0A5B0N9M6_PUCGR</name>
<evidence type="ECO:0000256" key="4">
    <source>
        <dbReference type="ARBA" id="ARBA00013182"/>
    </source>
</evidence>
<evidence type="ECO:0000256" key="9">
    <source>
        <dbReference type="SAM" id="MobiDB-lite"/>
    </source>
</evidence>
<organism evidence="12 13">
    <name type="scientific">Puccinia graminis f. sp. tritici</name>
    <dbReference type="NCBI Taxonomy" id="56615"/>
    <lineage>
        <taxon>Eukaryota</taxon>
        <taxon>Fungi</taxon>
        <taxon>Dikarya</taxon>
        <taxon>Basidiomycota</taxon>
        <taxon>Pucciniomycotina</taxon>
        <taxon>Pucciniomycetes</taxon>
        <taxon>Pucciniales</taxon>
        <taxon>Pucciniaceae</taxon>
        <taxon>Puccinia</taxon>
    </lineage>
</organism>
<dbReference type="AlphaFoldDB" id="A0A5B0N9M6"/>
<evidence type="ECO:0000256" key="7">
    <source>
        <dbReference type="ARBA" id="ARBA00023128"/>
    </source>
</evidence>
<evidence type="ECO:0000259" key="11">
    <source>
        <dbReference type="Pfam" id="PF25137"/>
    </source>
</evidence>
<dbReference type="GO" id="GO:0046872">
    <property type="term" value="F:metal ion binding"/>
    <property type="evidence" value="ECO:0007669"/>
    <property type="project" value="InterPro"/>
</dbReference>
<evidence type="ECO:0000256" key="3">
    <source>
        <dbReference type="ARBA" id="ARBA00010005"/>
    </source>
</evidence>
<dbReference type="SUPFAM" id="SSF56796">
    <property type="entry name" value="Dehydroquinate synthase-like"/>
    <property type="match status" value="1"/>
</dbReference>
<evidence type="ECO:0000256" key="1">
    <source>
        <dbReference type="ARBA" id="ARBA00000813"/>
    </source>
</evidence>
<dbReference type="InterPro" id="IPR039697">
    <property type="entry name" value="Alcohol_dehydrogenase_Fe"/>
</dbReference>
<reference evidence="12 13" key="1">
    <citation type="submission" date="2019-05" db="EMBL/GenBank/DDBJ databases">
        <title>Emergence of the Ug99 lineage of the wheat stem rust pathogen through somatic hybridization.</title>
        <authorList>
            <person name="Li F."/>
            <person name="Upadhyaya N.M."/>
            <person name="Sperschneider J."/>
            <person name="Matny O."/>
            <person name="Nguyen-Phuc H."/>
            <person name="Mago R."/>
            <person name="Raley C."/>
            <person name="Miller M.E."/>
            <person name="Silverstein K.A.T."/>
            <person name="Henningsen E."/>
            <person name="Hirsch C.D."/>
            <person name="Visser B."/>
            <person name="Pretorius Z.A."/>
            <person name="Steffenson B.J."/>
            <person name="Schwessinger B."/>
            <person name="Dodds P.N."/>
            <person name="Figueroa M."/>
        </authorList>
    </citation>
    <scope>NUCLEOTIDE SEQUENCE [LARGE SCALE GENOMIC DNA]</scope>
    <source>
        <strain evidence="12 13">Ug99</strain>
    </source>
</reference>
<dbReference type="GO" id="GO:0004022">
    <property type="term" value="F:alcohol dehydrogenase (NAD+) activity"/>
    <property type="evidence" value="ECO:0007669"/>
    <property type="project" value="InterPro"/>
</dbReference>
<dbReference type="Gene3D" id="1.20.1090.10">
    <property type="entry name" value="Dehydroquinate synthase-like - alpha domain"/>
    <property type="match status" value="1"/>
</dbReference>
<dbReference type="Pfam" id="PF00465">
    <property type="entry name" value="Fe-ADH"/>
    <property type="match status" value="1"/>
</dbReference>
<evidence type="ECO:0000256" key="6">
    <source>
        <dbReference type="ARBA" id="ARBA00023002"/>
    </source>
</evidence>
<feature type="domain" description="Alcohol dehydrogenase iron-type/glycerol dehydrogenase GldA" evidence="10">
    <location>
        <begin position="97"/>
        <end position="269"/>
    </location>
</feature>
<dbReference type="EMBL" id="VDEP01000431">
    <property type="protein sequence ID" value="KAA1084860.1"/>
    <property type="molecule type" value="Genomic_DNA"/>
</dbReference>
<sequence>MQIQPLRLHRCFTPDLRPPAPQSGSSKPARQSFAGFANPYGCPLFQAHQSHHRNQTLPHGYPHRPCSPPFSSNGRARSFAAPVDSLTEYAFEVSAAQLRFGEGVTREVGMDFQNMKARKVGVFTDKTIMNLYPMKAAMESLEMAGISYEVFNECKVEPNQESWERAISFSRTHDFSHFLAVGGGSVIDTCKVANLYSCYPDADLLEFVNAPIGKGSPIERSLKPLIAVPTTAGTGSETTGTAIFDYTPLQAKTGIANRALRPTLGIVDPLSTDSCPRAVHVNSGLDVLFHSLESYTGKLSYYLPQKNEPAYQGRNPISDVFSLWALKTTVEYLPRVAKDPTDREAKTQMLLASTFAGIGFGNAGVHLCHGFSYPLAKWSGSGYEVEGPLVPHGLSVALTGPAVFRFTAASSPDRHREAADIFGRARGEGSSAHVADADVGELIHDRIAQFLVELGLPRGLNGIGYHPQNIEALVAGTLPQKRVLDLAPGDSNAEALSQILEKAMSF</sequence>
<accession>A0A5B0N9M6</accession>
<dbReference type="InterPro" id="IPR056798">
    <property type="entry name" value="ADH_Fe_C"/>
</dbReference>
<dbReference type="Proteomes" id="UP000325313">
    <property type="component" value="Unassembled WGS sequence"/>
</dbReference>
<keyword evidence="5" id="KW-0809">Transit peptide</keyword>
<dbReference type="GO" id="GO:0005739">
    <property type="term" value="C:mitochondrion"/>
    <property type="evidence" value="ECO:0007669"/>
    <property type="project" value="UniProtKB-SubCell"/>
</dbReference>
<protein>
    <recommendedName>
        <fullName evidence="4">hydroxyacid-oxoacid transhydrogenase</fullName>
        <ecNumber evidence="4">1.1.99.24</ecNumber>
    </recommendedName>
</protein>
<dbReference type="Gene3D" id="3.40.50.1970">
    <property type="match status" value="1"/>
</dbReference>
<comment type="similarity">
    <text evidence="3">Belongs to the iron-containing alcohol dehydrogenase family. Hydroxyacid-oxoacid transhydrogenase subfamily.</text>
</comment>
<dbReference type="CDD" id="cd08190">
    <property type="entry name" value="HOT"/>
    <property type="match status" value="1"/>
</dbReference>
<comment type="subcellular location">
    <subcellularLocation>
        <location evidence="2">Mitochondrion</location>
    </subcellularLocation>
</comment>
<dbReference type="InterPro" id="IPR001670">
    <property type="entry name" value="ADH_Fe/GldA"/>
</dbReference>
<dbReference type="EC" id="1.1.99.24" evidence="4"/>
<evidence type="ECO:0000256" key="5">
    <source>
        <dbReference type="ARBA" id="ARBA00022946"/>
    </source>
</evidence>
<feature type="domain" description="Fe-containing alcohol dehydrogenase-like C-terminal" evidence="11">
    <location>
        <begin position="281"/>
        <end position="504"/>
    </location>
</feature>
<evidence type="ECO:0000259" key="10">
    <source>
        <dbReference type="Pfam" id="PF00465"/>
    </source>
</evidence>
<proteinExistence type="inferred from homology"/>
<comment type="catalytic activity">
    <reaction evidence="1">
        <text>(S)-3-hydroxybutanoate + 2-oxoglutarate = (R)-2-hydroxyglutarate + acetoacetate</text>
        <dbReference type="Rhea" id="RHEA:23048"/>
        <dbReference type="ChEBI" id="CHEBI:11047"/>
        <dbReference type="ChEBI" id="CHEBI:13705"/>
        <dbReference type="ChEBI" id="CHEBI:15801"/>
        <dbReference type="ChEBI" id="CHEBI:16810"/>
        <dbReference type="EC" id="1.1.99.24"/>
    </reaction>
</comment>
<dbReference type="PANTHER" id="PTHR11496:SF83">
    <property type="entry name" value="HYDROXYACID-OXOACID TRANSHYDROGENASE, MITOCHONDRIAL"/>
    <property type="match status" value="1"/>
</dbReference>
<dbReference type="Pfam" id="PF25137">
    <property type="entry name" value="ADH_Fe_C"/>
    <property type="match status" value="1"/>
</dbReference>
<dbReference type="FunFam" id="3.40.50.1970:FF:000009">
    <property type="entry name" value="Fe-containing alcohol dehydrogenase"/>
    <property type="match status" value="1"/>
</dbReference>
<dbReference type="InterPro" id="IPR042157">
    <property type="entry name" value="HOT"/>
</dbReference>
<dbReference type="GO" id="GO:0047988">
    <property type="term" value="F:hydroxyacid-oxoacid transhydrogenase activity"/>
    <property type="evidence" value="ECO:0007669"/>
    <property type="project" value="UniProtKB-EC"/>
</dbReference>
<keyword evidence="7" id="KW-0496">Mitochondrion</keyword>
<evidence type="ECO:0000256" key="8">
    <source>
        <dbReference type="ARBA" id="ARBA00049496"/>
    </source>
</evidence>
<dbReference type="PANTHER" id="PTHR11496">
    <property type="entry name" value="ALCOHOL DEHYDROGENASE"/>
    <property type="match status" value="1"/>
</dbReference>
<keyword evidence="6" id="KW-0560">Oxidoreductase</keyword>
<evidence type="ECO:0000256" key="2">
    <source>
        <dbReference type="ARBA" id="ARBA00004173"/>
    </source>
</evidence>